<keyword evidence="1" id="KW-0805">Transcription regulation</keyword>
<dbReference type="PANTHER" id="PTHR40661">
    <property type="match status" value="1"/>
</dbReference>
<evidence type="ECO:0000259" key="4">
    <source>
        <dbReference type="PROSITE" id="PS50943"/>
    </source>
</evidence>
<feature type="domain" description="HTH cro/C1-type" evidence="4">
    <location>
        <begin position="12"/>
        <end position="68"/>
    </location>
</feature>
<dbReference type="InterPro" id="IPR039418">
    <property type="entry name" value="LexA-like"/>
</dbReference>
<dbReference type="SUPFAM" id="SSF47413">
    <property type="entry name" value="lambda repressor-like DNA-binding domains"/>
    <property type="match status" value="1"/>
</dbReference>
<evidence type="ECO:0000313" key="5">
    <source>
        <dbReference type="EMBL" id="CDG95795.1"/>
    </source>
</evidence>
<keyword evidence="2" id="KW-0238">DNA-binding</keyword>
<reference evidence="5" key="1">
    <citation type="submission" date="2013-07" db="EMBL/GenBank/DDBJ databases">
        <title>Sub-species coevolution in mutualistic symbiosis.</title>
        <authorList>
            <person name="Murfin K."/>
            <person name="Klassen J."/>
            <person name="Lee M."/>
            <person name="Forst S."/>
            <person name="Stock P."/>
            <person name="Goodrich-Blair H."/>
        </authorList>
    </citation>
    <scope>NUCLEOTIDE SEQUENCE [LARGE SCALE GENOMIC DNA]</scope>
    <source>
        <strain evidence="5">Puntauvense</strain>
    </source>
</reference>
<dbReference type="SUPFAM" id="SSF51306">
    <property type="entry name" value="LexA/Signal peptidase"/>
    <property type="match status" value="1"/>
</dbReference>
<accession>A0A077NCZ4</accession>
<keyword evidence="3" id="KW-0804">Transcription</keyword>
<dbReference type="InterPro" id="IPR036286">
    <property type="entry name" value="LexA/Signal_pep-like_sf"/>
</dbReference>
<dbReference type="PANTHER" id="PTHR40661:SF3">
    <property type="entry name" value="FELS-1 PROPHAGE TRANSCRIPTIONAL REGULATOR"/>
    <property type="match status" value="1"/>
</dbReference>
<dbReference type="InterPro" id="IPR001387">
    <property type="entry name" value="Cro/C1-type_HTH"/>
</dbReference>
<gene>
    <name evidence="5" type="ORF">XBP1_160005</name>
</gene>
<dbReference type="Pfam" id="PF00717">
    <property type="entry name" value="Peptidase_S24"/>
    <property type="match status" value="1"/>
</dbReference>
<dbReference type="AlphaFoldDB" id="A0A077NCZ4"/>
<dbReference type="InterPro" id="IPR015927">
    <property type="entry name" value="Peptidase_S24_S26A/B/C"/>
</dbReference>
<proteinExistence type="predicted"/>
<protein>
    <recommendedName>
        <fullName evidence="4">HTH cro/C1-type domain-containing protein</fullName>
    </recommendedName>
</protein>
<evidence type="ECO:0000256" key="1">
    <source>
        <dbReference type="ARBA" id="ARBA00023015"/>
    </source>
</evidence>
<dbReference type="Pfam" id="PF13443">
    <property type="entry name" value="HTH_26"/>
    <property type="match status" value="1"/>
</dbReference>
<dbReference type="EMBL" id="CBSW010000068">
    <property type="protein sequence ID" value="CDG95795.1"/>
    <property type="molecule type" value="Genomic_DNA"/>
</dbReference>
<dbReference type="SMART" id="SM00530">
    <property type="entry name" value="HTH_XRE"/>
    <property type="match status" value="1"/>
</dbReference>
<comment type="caution">
    <text evidence="5">The sequence shown here is derived from an EMBL/GenBank/DDBJ whole genome shotgun (WGS) entry which is preliminary data.</text>
</comment>
<dbReference type="GO" id="GO:0003677">
    <property type="term" value="F:DNA binding"/>
    <property type="evidence" value="ECO:0007669"/>
    <property type="project" value="UniProtKB-KW"/>
</dbReference>
<dbReference type="HOGENOM" id="CLU_066192_1_6_6"/>
<dbReference type="CDD" id="cd06529">
    <property type="entry name" value="S24_LexA-like"/>
    <property type="match status" value="1"/>
</dbReference>
<organism evidence="5 6">
    <name type="scientific">Xenorhabdus bovienii str. puntauvense</name>
    <dbReference type="NCBI Taxonomy" id="1398201"/>
    <lineage>
        <taxon>Bacteria</taxon>
        <taxon>Pseudomonadati</taxon>
        <taxon>Pseudomonadota</taxon>
        <taxon>Gammaproteobacteria</taxon>
        <taxon>Enterobacterales</taxon>
        <taxon>Morganellaceae</taxon>
        <taxon>Xenorhabdus</taxon>
    </lineage>
</organism>
<evidence type="ECO:0000256" key="2">
    <source>
        <dbReference type="ARBA" id="ARBA00023125"/>
    </source>
</evidence>
<dbReference type="Gene3D" id="1.10.260.40">
    <property type="entry name" value="lambda repressor-like DNA-binding domains"/>
    <property type="match status" value="1"/>
</dbReference>
<evidence type="ECO:0000256" key="3">
    <source>
        <dbReference type="ARBA" id="ARBA00023163"/>
    </source>
</evidence>
<dbReference type="InterPro" id="IPR010982">
    <property type="entry name" value="Lambda_DNA-bd_dom_sf"/>
</dbReference>
<dbReference type="Proteomes" id="UP000028511">
    <property type="component" value="Unassembled WGS sequence"/>
</dbReference>
<name>A0A077NCZ4_XENBV</name>
<dbReference type="RefSeq" id="WP_038212591.1">
    <property type="nucleotide sequence ID" value="NZ_CAWLWN010000015.1"/>
</dbReference>
<evidence type="ECO:0000313" key="6">
    <source>
        <dbReference type="Proteomes" id="UP000028511"/>
    </source>
</evidence>
<sequence length="228" mass="25826">MSSNSDILNKNIKYLMHQAGITSVTELSKRIKMQQPTLHRMITGEIKDPKYTNLKHIADFFRVSPIDLIECDLQDPEPTTLVDVNGDYYVQNFTNVPVRNDVVISDNDQCREMFAEYFGHADYIRWPSYDRDAYAVKCAGTAMMPRIKESEFVIVEPNHEIAPGDEVLIVTTDGVATVKTFLFERDGHCHLLPVNEDHAPIRIPKSTVSIMHYVAGIAKSALLRKLSA</sequence>
<dbReference type="Gene3D" id="2.10.109.10">
    <property type="entry name" value="Umud Fragment, subunit A"/>
    <property type="match status" value="1"/>
</dbReference>
<dbReference type="PROSITE" id="PS50943">
    <property type="entry name" value="HTH_CROC1"/>
    <property type="match status" value="1"/>
</dbReference>